<name>A0A1H5W8G0_9BACT</name>
<dbReference type="PROSITE" id="PS00379">
    <property type="entry name" value="CDP_ALCOHOL_P_TRANSF"/>
    <property type="match status" value="1"/>
</dbReference>
<accession>A0A1H5W8G0</accession>
<keyword evidence="13" id="KW-1208">Phospholipid metabolism</keyword>
<evidence type="ECO:0000313" key="20">
    <source>
        <dbReference type="Proteomes" id="UP000236728"/>
    </source>
</evidence>
<keyword evidence="8 18" id="KW-0812">Transmembrane</keyword>
<protein>
    <recommendedName>
        <fullName evidence="5 15">CDP-diacylglycerol--glycerol-3-phosphate 3-phosphatidyltransferase</fullName>
        <ecNumber evidence="4 15">2.7.8.5</ecNumber>
    </recommendedName>
</protein>
<evidence type="ECO:0000256" key="17">
    <source>
        <dbReference type="SAM" id="MobiDB-lite"/>
    </source>
</evidence>
<evidence type="ECO:0000256" key="3">
    <source>
        <dbReference type="ARBA" id="ARBA00010441"/>
    </source>
</evidence>
<evidence type="ECO:0000256" key="8">
    <source>
        <dbReference type="ARBA" id="ARBA00022692"/>
    </source>
</evidence>
<comment type="catalytic activity">
    <reaction evidence="14">
        <text>a CDP-1,2-diacyl-sn-glycerol + sn-glycerol 3-phosphate = a 1,2-diacyl-sn-glycero-3-phospho-(1'-sn-glycero-3'-phosphate) + CMP + H(+)</text>
        <dbReference type="Rhea" id="RHEA:12593"/>
        <dbReference type="ChEBI" id="CHEBI:15378"/>
        <dbReference type="ChEBI" id="CHEBI:57597"/>
        <dbReference type="ChEBI" id="CHEBI:58332"/>
        <dbReference type="ChEBI" id="CHEBI:60110"/>
        <dbReference type="ChEBI" id="CHEBI:60377"/>
        <dbReference type="EC" id="2.7.8.5"/>
    </reaction>
</comment>
<evidence type="ECO:0000256" key="15">
    <source>
        <dbReference type="NCBIfam" id="TIGR00560"/>
    </source>
</evidence>
<keyword evidence="7 16" id="KW-0808">Transferase</keyword>
<dbReference type="EC" id="2.7.8.5" evidence="4 15"/>
<evidence type="ECO:0000256" key="2">
    <source>
        <dbReference type="ARBA" id="ARBA00005042"/>
    </source>
</evidence>
<proteinExistence type="inferred from homology"/>
<sequence>MALTGPQRRSGQYVSHRSASAAPARRGVRPAHVNLPNSITLSRIATVPVLIWVLSPKFPVQGTHGEQEIIASVIFILASITDGLDGYLARKRGQITTLGMLLDPLADKLMVTTAFILLVAFTPHIMKPWIVVLVIGREFLVSGLRSIATNEGFTIAASDLGKLKTVTQIVAVVACILSHRWDHWQIGWYPFPVAFTAIMATYWMTAVSVISAVDYFIGFWSKIEHASDATRQRSLVLNRKKTAVPEKA</sequence>
<dbReference type="PANTHER" id="PTHR14269">
    <property type="entry name" value="CDP-DIACYLGLYCEROL--GLYCEROL-3-PHOSPHATE 3-PHOSPHATIDYLTRANSFERASE-RELATED"/>
    <property type="match status" value="1"/>
</dbReference>
<keyword evidence="6" id="KW-0444">Lipid biosynthesis</keyword>
<dbReference type="GO" id="GO:0016020">
    <property type="term" value="C:membrane"/>
    <property type="evidence" value="ECO:0007669"/>
    <property type="project" value="UniProtKB-SubCell"/>
</dbReference>
<dbReference type="InterPro" id="IPR050324">
    <property type="entry name" value="CDP-alcohol_PTase-I"/>
</dbReference>
<evidence type="ECO:0000256" key="10">
    <source>
        <dbReference type="ARBA" id="ARBA00023098"/>
    </source>
</evidence>
<evidence type="ECO:0000256" key="13">
    <source>
        <dbReference type="ARBA" id="ARBA00023264"/>
    </source>
</evidence>
<feature type="region of interest" description="Disordered" evidence="17">
    <location>
        <begin position="1"/>
        <end position="26"/>
    </location>
</feature>
<keyword evidence="11 18" id="KW-0472">Membrane</keyword>
<comment type="similarity">
    <text evidence="3 16">Belongs to the CDP-alcohol phosphatidyltransferase class-I family.</text>
</comment>
<keyword evidence="20" id="KW-1185">Reference proteome</keyword>
<evidence type="ECO:0000313" key="19">
    <source>
        <dbReference type="EMBL" id="SEF95097.1"/>
    </source>
</evidence>
<evidence type="ECO:0000256" key="9">
    <source>
        <dbReference type="ARBA" id="ARBA00022989"/>
    </source>
</evidence>
<feature type="transmembrane region" description="Helical" evidence="18">
    <location>
        <begin position="193"/>
        <end position="217"/>
    </location>
</feature>
<keyword evidence="10" id="KW-0443">Lipid metabolism</keyword>
<dbReference type="EMBL" id="FNVA01000002">
    <property type="protein sequence ID" value="SEF95097.1"/>
    <property type="molecule type" value="Genomic_DNA"/>
</dbReference>
<evidence type="ECO:0000256" key="16">
    <source>
        <dbReference type="RuleBase" id="RU003750"/>
    </source>
</evidence>
<comment type="pathway">
    <text evidence="2">Phospholipid metabolism; phosphatidylglycerol biosynthesis; phosphatidylglycerol from CDP-diacylglycerol: step 1/2.</text>
</comment>
<evidence type="ECO:0000256" key="18">
    <source>
        <dbReference type="SAM" id="Phobius"/>
    </source>
</evidence>
<gene>
    <name evidence="19" type="ORF">SAMN05421819_1458</name>
</gene>
<feature type="transmembrane region" description="Helical" evidence="18">
    <location>
        <begin position="109"/>
        <end position="135"/>
    </location>
</feature>
<evidence type="ECO:0000256" key="6">
    <source>
        <dbReference type="ARBA" id="ARBA00022516"/>
    </source>
</evidence>
<feature type="compositionally biased region" description="Low complexity" evidence="17">
    <location>
        <begin position="14"/>
        <end position="26"/>
    </location>
</feature>
<dbReference type="InterPro" id="IPR000462">
    <property type="entry name" value="CDP-OH_P_trans"/>
</dbReference>
<dbReference type="Gene3D" id="1.20.120.1760">
    <property type="match status" value="1"/>
</dbReference>
<dbReference type="NCBIfam" id="TIGR00560">
    <property type="entry name" value="pgsA"/>
    <property type="match status" value="1"/>
</dbReference>
<evidence type="ECO:0000256" key="7">
    <source>
        <dbReference type="ARBA" id="ARBA00022679"/>
    </source>
</evidence>
<dbReference type="AlphaFoldDB" id="A0A1H5W8G0"/>
<evidence type="ECO:0000256" key="11">
    <source>
        <dbReference type="ARBA" id="ARBA00023136"/>
    </source>
</evidence>
<keyword evidence="12" id="KW-0594">Phospholipid biosynthesis</keyword>
<dbReference type="GO" id="GO:0008444">
    <property type="term" value="F:CDP-diacylglycerol-glycerol-3-phosphate 3-phosphatidyltransferase activity"/>
    <property type="evidence" value="ECO:0007669"/>
    <property type="project" value="UniProtKB-UniRule"/>
</dbReference>
<dbReference type="GO" id="GO:0046474">
    <property type="term" value="P:glycerophospholipid biosynthetic process"/>
    <property type="evidence" value="ECO:0007669"/>
    <property type="project" value="TreeGrafter"/>
</dbReference>
<dbReference type="PANTHER" id="PTHR14269:SF62">
    <property type="entry name" value="CDP-DIACYLGLYCEROL--GLYCEROL-3-PHOSPHATE 3-PHOSPHATIDYLTRANSFERASE 1, CHLOROPLASTIC"/>
    <property type="match status" value="1"/>
</dbReference>
<evidence type="ECO:0000256" key="1">
    <source>
        <dbReference type="ARBA" id="ARBA00004141"/>
    </source>
</evidence>
<reference evidence="19 20" key="1">
    <citation type="submission" date="2016-10" db="EMBL/GenBank/DDBJ databases">
        <authorList>
            <person name="de Groot N.N."/>
        </authorList>
    </citation>
    <scope>NUCLEOTIDE SEQUENCE [LARGE SCALE GENOMIC DNA]</scope>
    <source>
        <strain evidence="19 20">DSM 22489</strain>
    </source>
</reference>
<comment type="subcellular location">
    <subcellularLocation>
        <location evidence="1">Membrane</location>
        <topology evidence="1">Multi-pass membrane protein</topology>
    </subcellularLocation>
</comment>
<evidence type="ECO:0000256" key="5">
    <source>
        <dbReference type="ARBA" id="ARBA00014944"/>
    </source>
</evidence>
<dbReference type="Pfam" id="PF01066">
    <property type="entry name" value="CDP-OH_P_transf"/>
    <property type="match status" value="1"/>
</dbReference>
<dbReference type="InterPro" id="IPR048254">
    <property type="entry name" value="CDP_ALCOHOL_P_TRANSF_CS"/>
</dbReference>
<organism evidence="19 20">
    <name type="scientific">Bryocella elongata</name>
    <dbReference type="NCBI Taxonomy" id="863522"/>
    <lineage>
        <taxon>Bacteria</taxon>
        <taxon>Pseudomonadati</taxon>
        <taxon>Acidobacteriota</taxon>
        <taxon>Terriglobia</taxon>
        <taxon>Terriglobales</taxon>
        <taxon>Acidobacteriaceae</taxon>
        <taxon>Bryocella</taxon>
    </lineage>
</organism>
<dbReference type="InterPro" id="IPR004570">
    <property type="entry name" value="Phosphatidylglycerol_P_synth"/>
</dbReference>
<evidence type="ECO:0000256" key="14">
    <source>
        <dbReference type="ARBA" id="ARBA00048586"/>
    </source>
</evidence>
<dbReference type="InterPro" id="IPR043130">
    <property type="entry name" value="CDP-OH_PTrfase_TM_dom"/>
</dbReference>
<dbReference type="Proteomes" id="UP000236728">
    <property type="component" value="Unassembled WGS sequence"/>
</dbReference>
<evidence type="ECO:0000256" key="4">
    <source>
        <dbReference type="ARBA" id="ARBA00013170"/>
    </source>
</evidence>
<keyword evidence="9 18" id="KW-1133">Transmembrane helix</keyword>
<evidence type="ECO:0000256" key="12">
    <source>
        <dbReference type="ARBA" id="ARBA00023209"/>
    </source>
</evidence>